<dbReference type="KEGG" id="mlo:mll7319"/>
<sequence length="108" mass="12099">MDSEPSVEKRGQPMSDLQQRIEALYRSDLRGSALLIICLWATILFVLFMTWPHIPHAGIRAVVAIAAAAVLIFNTAAILAMVKHYKEDKDFIYGLDIKNADASRNRQS</sequence>
<evidence type="ECO:0000256" key="1">
    <source>
        <dbReference type="SAM" id="Phobius"/>
    </source>
</evidence>
<dbReference type="EMBL" id="BA000012">
    <property type="protein sequence ID" value="BAB53451.1"/>
    <property type="molecule type" value="Genomic_DNA"/>
</dbReference>
<accession>Q986K2</accession>
<organism evidence="2 3">
    <name type="scientific">Mesorhizobium japonicum (strain LMG 29417 / CECT 9101 / MAFF 303099)</name>
    <name type="common">Mesorhizobium loti (strain MAFF 303099)</name>
    <dbReference type="NCBI Taxonomy" id="266835"/>
    <lineage>
        <taxon>Bacteria</taxon>
        <taxon>Pseudomonadati</taxon>
        <taxon>Pseudomonadota</taxon>
        <taxon>Alphaproteobacteria</taxon>
        <taxon>Hyphomicrobiales</taxon>
        <taxon>Phyllobacteriaceae</taxon>
        <taxon>Mesorhizobium</taxon>
    </lineage>
</organism>
<dbReference type="Proteomes" id="UP000000552">
    <property type="component" value="Chromosome"/>
</dbReference>
<keyword evidence="1" id="KW-0812">Transmembrane</keyword>
<evidence type="ECO:0000313" key="2">
    <source>
        <dbReference type="EMBL" id="BAB53451.1"/>
    </source>
</evidence>
<keyword evidence="1" id="KW-1133">Transmembrane helix</keyword>
<name>Q986K2_RHILO</name>
<protein>
    <submittedName>
        <fullName evidence="2">Mll7319 protein</fullName>
    </submittedName>
</protein>
<keyword evidence="1" id="KW-0472">Membrane</keyword>
<feature type="transmembrane region" description="Helical" evidence="1">
    <location>
        <begin position="57"/>
        <end position="82"/>
    </location>
</feature>
<dbReference type="HOGENOM" id="CLU_159904_1_0_5"/>
<dbReference type="eggNOG" id="ENOG503300Y">
    <property type="taxonomic scope" value="Bacteria"/>
</dbReference>
<evidence type="ECO:0000313" key="3">
    <source>
        <dbReference type="Proteomes" id="UP000000552"/>
    </source>
</evidence>
<feature type="transmembrane region" description="Helical" evidence="1">
    <location>
        <begin position="33"/>
        <end position="51"/>
    </location>
</feature>
<proteinExistence type="predicted"/>
<dbReference type="AlphaFoldDB" id="Q986K2"/>
<gene>
    <name evidence="2" type="ordered locus">mll7319</name>
</gene>
<reference evidence="2 3" key="1">
    <citation type="journal article" date="2000" name="DNA Res.">
        <title>Complete genome structure of the nitrogen-fixing symbiotic bacterium Mesorhizobium loti.</title>
        <authorList>
            <person name="Kaneko T."/>
            <person name="Nakamura Y."/>
            <person name="Sato S."/>
            <person name="Asamizu E."/>
            <person name="Kato T."/>
            <person name="Sasamoto S."/>
            <person name="Watanabe A."/>
            <person name="Idesawa K."/>
            <person name="Ishikawa A."/>
            <person name="Kawashima K."/>
            <person name="Kimura T."/>
            <person name="Kishida Y."/>
            <person name="Kiyokawa C."/>
            <person name="Kohara M."/>
            <person name="Matsumoto M."/>
            <person name="Matsuno A."/>
            <person name="Mochizuki Y."/>
            <person name="Nakayama S."/>
            <person name="Nakazaki N."/>
            <person name="Shimpo S."/>
            <person name="Sugimoto M."/>
            <person name="Takeuchi C."/>
            <person name="Yamada M."/>
            <person name="Tabata S."/>
        </authorList>
    </citation>
    <scope>NUCLEOTIDE SEQUENCE [LARGE SCALE GENOMIC DNA]</scope>
    <source>
        <strain evidence="3">LMG 29417 / CECT 9101 / MAFF 303099</strain>
    </source>
</reference>